<dbReference type="Proteomes" id="UP000325122">
    <property type="component" value="Unassembled WGS sequence"/>
</dbReference>
<comment type="caution">
    <text evidence="3">The sequence shown here is derived from an EMBL/GenBank/DDBJ whole genome shotgun (WGS) entry which is preliminary data.</text>
</comment>
<dbReference type="PANTHER" id="PTHR12901:SF10">
    <property type="entry name" value="COENZYME Q-BINDING PROTEIN COQ10, MITOCHONDRIAL"/>
    <property type="match status" value="1"/>
</dbReference>
<proteinExistence type="inferred from homology"/>
<gene>
    <name evidence="3" type="ORF">F1654_02330</name>
</gene>
<dbReference type="InterPro" id="IPR005031">
    <property type="entry name" value="COQ10_START"/>
</dbReference>
<dbReference type="GO" id="GO:0048039">
    <property type="term" value="F:ubiquinone binding"/>
    <property type="evidence" value="ECO:0007669"/>
    <property type="project" value="InterPro"/>
</dbReference>
<evidence type="ECO:0000259" key="2">
    <source>
        <dbReference type="Pfam" id="PF03364"/>
    </source>
</evidence>
<evidence type="ECO:0000313" key="4">
    <source>
        <dbReference type="Proteomes" id="UP000325122"/>
    </source>
</evidence>
<dbReference type="CDD" id="cd07813">
    <property type="entry name" value="COQ10p_like"/>
    <property type="match status" value="1"/>
</dbReference>
<sequence>MAAEHVERLRLRHRPDDLFDLVSDVRAYPRFIPLISAMRVTREDVRAGVGELDAEARVRFRFVRERFTTRVTLDRPGRRIDVAYLSGPFDDLANQWRFHALEDGSTLVDFWIRYHFRNPLLQMLVDTNRSRAIRFLVNAFQTEARARYETVGASDYALTEALGQIPAAGR</sequence>
<comment type="similarity">
    <text evidence="1">Belongs to the ribosome association toxin RatA family.</text>
</comment>
<dbReference type="RefSeq" id="WP_150021887.1">
    <property type="nucleotide sequence ID" value="NZ_VWOJ01000001.1"/>
</dbReference>
<reference evidence="3 4" key="1">
    <citation type="submission" date="2019-09" db="EMBL/GenBank/DDBJ databases">
        <authorList>
            <person name="Kevbrin V."/>
            <person name="Grouzdev D.S."/>
        </authorList>
    </citation>
    <scope>NUCLEOTIDE SEQUENCE [LARGE SCALE GENOMIC DNA]</scope>
    <source>
        <strain evidence="3 4">G-192</strain>
    </source>
</reference>
<name>A0A5M6ZJ64_9PROT</name>
<dbReference type="Pfam" id="PF03364">
    <property type="entry name" value="Polyketide_cyc"/>
    <property type="match status" value="1"/>
</dbReference>
<evidence type="ECO:0000256" key="1">
    <source>
        <dbReference type="ARBA" id="ARBA00008918"/>
    </source>
</evidence>
<dbReference type="GO" id="GO:0045333">
    <property type="term" value="P:cellular respiration"/>
    <property type="evidence" value="ECO:0007669"/>
    <property type="project" value="InterPro"/>
</dbReference>
<keyword evidence="4" id="KW-1185">Reference proteome</keyword>
<dbReference type="Gene3D" id="3.30.530.20">
    <property type="match status" value="1"/>
</dbReference>
<dbReference type="InterPro" id="IPR023393">
    <property type="entry name" value="START-like_dom_sf"/>
</dbReference>
<accession>A0A5M6ZJ64</accession>
<dbReference type="AlphaFoldDB" id="A0A5M6ZJ64"/>
<dbReference type="SUPFAM" id="SSF55961">
    <property type="entry name" value="Bet v1-like"/>
    <property type="match status" value="1"/>
</dbReference>
<dbReference type="PANTHER" id="PTHR12901">
    <property type="entry name" value="SPERM PROTEIN HOMOLOG"/>
    <property type="match status" value="1"/>
</dbReference>
<dbReference type="EMBL" id="VWOJ01000001">
    <property type="protein sequence ID" value="KAA5804856.1"/>
    <property type="molecule type" value="Genomic_DNA"/>
</dbReference>
<feature type="domain" description="Coenzyme Q-binding protein COQ10 START" evidence="2">
    <location>
        <begin position="13"/>
        <end position="140"/>
    </location>
</feature>
<dbReference type="InterPro" id="IPR044996">
    <property type="entry name" value="COQ10-like"/>
</dbReference>
<organism evidence="3 4">
    <name type="scientific">Alkalicaulis satelles</name>
    <dbReference type="NCBI Taxonomy" id="2609175"/>
    <lineage>
        <taxon>Bacteria</taxon>
        <taxon>Pseudomonadati</taxon>
        <taxon>Pseudomonadota</taxon>
        <taxon>Alphaproteobacteria</taxon>
        <taxon>Maricaulales</taxon>
        <taxon>Maricaulaceae</taxon>
        <taxon>Alkalicaulis</taxon>
    </lineage>
</organism>
<protein>
    <submittedName>
        <fullName evidence="3">Type II toxin-antitoxin system RatA family toxin</fullName>
    </submittedName>
</protein>
<evidence type="ECO:0000313" key="3">
    <source>
        <dbReference type="EMBL" id="KAA5804856.1"/>
    </source>
</evidence>